<gene>
    <name evidence="1" type="primary">AVEN_164468_1</name>
    <name evidence="1" type="ORF">TNIN_98461</name>
</gene>
<keyword evidence="2" id="KW-1185">Reference proteome</keyword>
<protein>
    <submittedName>
        <fullName evidence="1">Integrase catalytic domain-containing protein</fullName>
    </submittedName>
</protein>
<evidence type="ECO:0000313" key="1">
    <source>
        <dbReference type="EMBL" id="GFY64571.1"/>
    </source>
</evidence>
<sequence>MTRKLIVRKKDDILDTLEAILVAIDTQLVPSVENSDFEVKNQSSSQTSVSSQSDEVKLPTLFLPIFSGVTEEERQAAVNVSNSSGLSVNAPVFSPAPIPSTSEPSENSRIMDVTLYIFDVSPDVQTLLCTVLIQVRDIYIYGNYQRSVDAFWIAEARLCLLQMSVLKGRACEKKRLMFVYRVWAHPIRVQMGLLRFTSRFPSQNSFHASV</sequence>
<proteinExistence type="predicted"/>
<organism evidence="1 2">
    <name type="scientific">Trichonephila inaurata madagascariensis</name>
    <dbReference type="NCBI Taxonomy" id="2747483"/>
    <lineage>
        <taxon>Eukaryota</taxon>
        <taxon>Metazoa</taxon>
        <taxon>Ecdysozoa</taxon>
        <taxon>Arthropoda</taxon>
        <taxon>Chelicerata</taxon>
        <taxon>Arachnida</taxon>
        <taxon>Araneae</taxon>
        <taxon>Araneomorphae</taxon>
        <taxon>Entelegynae</taxon>
        <taxon>Araneoidea</taxon>
        <taxon>Nephilidae</taxon>
        <taxon>Trichonephila</taxon>
        <taxon>Trichonephila inaurata</taxon>
    </lineage>
</organism>
<evidence type="ECO:0000313" key="2">
    <source>
        <dbReference type="Proteomes" id="UP000886998"/>
    </source>
</evidence>
<reference evidence="1" key="1">
    <citation type="submission" date="2020-08" db="EMBL/GenBank/DDBJ databases">
        <title>Multicomponent nature underlies the extraordinary mechanical properties of spider dragline silk.</title>
        <authorList>
            <person name="Kono N."/>
            <person name="Nakamura H."/>
            <person name="Mori M."/>
            <person name="Yoshida Y."/>
            <person name="Ohtoshi R."/>
            <person name="Malay A.D."/>
            <person name="Moran D.A.P."/>
            <person name="Tomita M."/>
            <person name="Numata K."/>
            <person name="Arakawa K."/>
        </authorList>
    </citation>
    <scope>NUCLEOTIDE SEQUENCE</scope>
</reference>
<dbReference type="EMBL" id="BMAV01015310">
    <property type="protein sequence ID" value="GFY64571.1"/>
    <property type="molecule type" value="Genomic_DNA"/>
</dbReference>
<comment type="caution">
    <text evidence="1">The sequence shown here is derived from an EMBL/GenBank/DDBJ whole genome shotgun (WGS) entry which is preliminary data.</text>
</comment>
<dbReference type="AlphaFoldDB" id="A0A8X6Y1X7"/>
<dbReference type="OrthoDB" id="8069719at2759"/>
<dbReference type="Proteomes" id="UP000886998">
    <property type="component" value="Unassembled WGS sequence"/>
</dbReference>
<accession>A0A8X6Y1X7</accession>
<name>A0A8X6Y1X7_9ARAC</name>